<protein>
    <recommendedName>
        <fullName evidence="3">Nucleolar protein 16</fullName>
    </recommendedName>
</protein>
<dbReference type="PANTHER" id="PTHR13243">
    <property type="entry name" value="HSPC111 PROTEIN-RELATED"/>
    <property type="match status" value="1"/>
</dbReference>
<evidence type="ECO:0000256" key="1">
    <source>
        <dbReference type="ARBA" id="ARBA00004604"/>
    </source>
</evidence>
<dbReference type="GeneID" id="106469761"/>
<evidence type="ECO:0000256" key="5">
    <source>
        <dbReference type="SAM" id="MobiDB-lite"/>
    </source>
</evidence>
<comment type="subcellular location">
    <subcellularLocation>
        <location evidence="1">Nucleus</location>
        <location evidence="1">Nucleolus</location>
    </subcellularLocation>
</comment>
<evidence type="ECO:0000313" key="6">
    <source>
        <dbReference type="Proteomes" id="UP000694941"/>
    </source>
</evidence>
<keyword evidence="4" id="KW-0539">Nucleus</keyword>
<comment type="similarity">
    <text evidence="2">Belongs to the NOP16 family.</text>
</comment>
<dbReference type="RefSeq" id="XP_013785727.1">
    <property type="nucleotide sequence ID" value="XM_013930273.2"/>
</dbReference>
<feature type="region of interest" description="Disordered" evidence="5">
    <location>
        <begin position="1"/>
        <end position="26"/>
    </location>
</feature>
<dbReference type="PANTHER" id="PTHR13243:SF1">
    <property type="entry name" value="NUCLEOLAR PROTEIN 16"/>
    <property type="match status" value="1"/>
</dbReference>
<evidence type="ECO:0000256" key="3">
    <source>
        <dbReference type="ARBA" id="ARBA00015522"/>
    </source>
</evidence>
<name>A0ABM1BNS9_LIMPO</name>
<gene>
    <name evidence="7" type="primary">LOC106469761</name>
</gene>
<organism evidence="6 7">
    <name type="scientific">Limulus polyphemus</name>
    <name type="common">Atlantic horseshoe crab</name>
    <dbReference type="NCBI Taxonomy" id="6850"/>
    <lineage>
        <taxon>Eukaryota</taxon>
        <taxon>Metazoa</taxon>
        <taxon>Ecdysozoa</taxon>
        <taxon>Arthropoda</taxon>
        <taxon>Chelicerata</taxon>
        <taxon>Merostomata</taxon>
        <taxon>Xiphosura</taxon>
        <taxon>Limulidae</taxon>
        <taxon>Limulus</taxon>
    </lineage>
</organism>
<accession>A0ABM1BNS9</accession>
<evidence type="ECO:0000256" key="4">
    <source>
        <dbReference type="ARBA" id="ARBA00023242"/>
    </source>
</evidence>
<evidence type="ECO:0000313" key="7">
    <source>
        <dbReference type="RefSeq" id="XP_013785727.1"/>
    </source>
</evidence>
<dbReference type="InterPro" id="IPR019002">
    <property type="entry name" value="Ribosome_biogenesis_Nop16"/>
</dbReference>
<evidence type="ECO:0000256" key="2">
    <source>
        <dbReference type="ARBA" id="ARBA00008479"/>
    </source>
</evidence>
<dbReference type="Proteomes" id="UP000694941">
    <property type="component" value="Unplaced"/>
</dbReference>
<dbReference type="Pfam" id="PF09420">
    <property type="entry name" value="Nop16"/>
    <property type="match status" value="1"/>
</dbReference>
<proteinExistence type="inferred from homology"/>
<keyword evidence="6" id="KW-1185">Reference proteome</keyword>
<reference evidence="7" key="1">
    <citation type="submission" date="2025-08" db="UniProtKB">
        <authorList>
            <consortium name="RefSeq"/>
        </authorList>
    </citation>
    <scope>IDENTIFICATION</scope>
    <source>
        <tissue evidence="7">Muscle</tissue>
    </source>
</reference>
<sequence length="175" mass="20439">MGKARGTARRKSKKYNYSVNKKKKHRKMINSKGLKISCQPIREAWNSKKSVYKNLEEMGLSVDPNDTMQVTVKQGKMSPEENIGKKKMTKGHVVKDLEKEATAPRAKGLRLPKDVVVFCTYMLEKYGDDYKAMARDPRNYYQETPKTIFRRIQRFKNISPQWNGYLRAKELKTNE</sequence>